<proteinExistence type="predicted"/>
<dbReference type="Proteomes" id="UP000316614">
    <property type="component" value="Chromosome"/>
</dbReference>
<dbReference type="InterPro" id="IPR025303">
    <property type="entry name" value="PdaC"/>
</dbReference>
<protein>
    <submittedName>
        <fullName evidence="3">DUF3298 and DUF4163 domain-containing protein</fullName>
    </submittedName>
</protein>
<dbReference type="Pfam" id="PF11738">
    <property type="entry name" value="DUF3298"/>
    <property type="match status" value="1"/>
</dbReference>
<evidence type="ECO:0000313" key="3">
    <source>
        <dbReference type="EMBL" id="QDH77509.1"/>
    </source>
</evidence>
<evidence type="ECO:0000259" key="2">
    <source>
        <dbReference type="Pfam" id="PF13739"/>
    </source>
</evidence>
<accession>A0A514CCG9</accession>
<dbReference type="InterPro" id="IPR037126">
    <property type="entry name" value="PdaC/RsiV-like_sf"/>
</dbReference>
<organism evidence="3 4">
    <name type="scientific">Echinicola soli</name>
    <dbReference type="NCBI Taxonomy" id="2591634"/>
    <lineage>
        <taxon>Bacteria</taxon>
        <taxon>Pseudomonadati</taxon>
        <taxon>Bacteroidota</taxon>
        <taxon>Cytophagia</taxon>
        <taxon>Cytophagales</taxon>
        <taxon>Cyclobacteriaceae</taxon>
        <taxon>Echinicola</taxon>
    </lineage>
</organism>
<dbReference type="RefSeq" id="WP_141612794.1">
    <property type="nucleotide sequence ID" value="NZ_CP041253.1"/>
</dbReference>
<gene>
    <name evidence="3" type="ORF">FKX85_00010</name>
</gene>
<dbReference type="AlphaFoldDB" id="A0A514CCG9"/>
<feature type="domain" description="Deacetylase PdaC" evidence="2">
    <location>
        <begin position="47"/>
        <end position="152"/>
    </location>
</feature>
<dbReference type="OrthoDB" id="594879at2"/>
<evidence type="ECO:0000313" key="4">
    <source>
        <dbReference type="Proteomes" id="UP000316614"/>
    </source>
</evidence>
<dbReference type="KEGG" id="echi:FKX85_00010"/>
<keyword evidence="4" id="KW-1185">Reference proteome</keyword>
<evidence type="ECO:0000259" key="1">
    <source>
        <dbReference type="Pfam" id="PF11738"/>
    </source>
</evidence>
<sequence length="267" mass="29880">MNKYSIAMVLALLVSCDQDKEERDETAKESLSHEQISMKRQACVGADSTCAVVSMAYPVFSGEKEMLPGWLNAHVKEQLLMYLQWGEDTVKTDQLEVAADNFLTDFEAFSADFSAASMPWFVDTKATVTYDGSKAISLAFSNSSFTGGAHPNHTVMFLNFDLKRRQLLQNEEIVLDKPKLLEKAEKAFKAFHAVDPAVSLEEDGRFFLEEGKFFLPASMGYEGKAFVLIYNSYEIGPYSMGQTVLEFPLNELDEIVWMPGKVKGPTN</sequence>
<name>A0A514CCG9_9BACT</name>
<dbReference type="Gene3D" id="3.30.565.40">
    <property type="entry name" value="Fervidobacterium nodosum Rt17-B1 like"/>
    <property type="match status" value="1"/>
</dbReference>
<dbReference type="PROSITE" id="PS51257">
    <property type="entry name" value="PROKAR_LIPOPROTEIN"/>
    <property type="match status" value="1"/>
</dbReference>
<reference evidence="3 4" key="1">
    <citation type="submission" date="2019-06" db="EMBL/GenBank/DDBJ databases">
        <title>Echinicola alkalisoli sp. nov. isolated from saline soil.</title>
        <authorList>
            <person name="Sun J.-Q."/>
            <person name="Xu L."/>
        </authorList>
    </citation>
    <scope>NUCLEOTIDE SEQUENCE [LARGE SCALE GENOMIC DNA]</scope>
    <source>
        <strain evidence="3 4">LN3S3</strain>
    </source>
</reference>
<dbReference type="EMBL" id="CP041253">
    <property type="protein sequence ID" value="QDH77509.1"/>
    <property type="molecule type" value="Genomic_DNA"/>
</dbReference>
<dbReference type="Gene3D" id="3.90.640.20">
    <property type="entry name" value="Heat-shock cognate protein, ATPase"/>
    <property type="match status" value="1"/>
</dbReference>
<feature type="domain" description="DUF3298" evidence="1">
    <location>
        <begin position="177"/>
        <end position="249"/>
    </location>
</feature>
<dbReference type="InterPro" id="IPR021729">
    <property type="entry name" value="DUF3298"/>
</dbReference>
<dbReference type="Pfam" id="PF13739">
    <property type="entry name" value="PdaC"/>
    <property type="match status" value="1"/>
</dbReference>